<evidence type="ECO:0000256" key="1">
    <source>
        <dbReference type="SAM" id="MobiDB-lite"/>
    </source>
</evidence>
<feature type="region of interest" description="Disordered" evidence="1">
    <location>
        <begin position="238"/>
        <end position="265"/>
    </location>
</feature>
<feature type="compositionally biased region" description="Basic and acidic residues" evidence="1">
    <location>
        <begin position="63"/>
        <end position="94"/>
    </location>
</feature>
<protein>
    <submittedName>
        <fullName evidence="2">Uncharacterized protein</fullName>
    </submittedName>
</protein>
<dbReference type="RefSeq" id="WP_116279601.1">
    <property type="nucleotide sequence ID" value="NZ_NFZX01000073.1"/>
</dbReference>
<feature type="compositionally biased region" description="Polar residues" evidence="1">
    <location>
        <begin position="43"/>
        <end position="62"/>
    </location>
</feature>
<feature type="compositionally biased region" description="Basic and acidic residues" evidence="1">
    <location>
        <begin position="1"/>
        <end position="12"/>
    </location>
</feature>
<organism evidence="2 3">
    <name type="scientific">Virgibacillus dokdonensis</name>
    <dbReference type="NCBI Taxonomy" id="302167"/>
    <lineage>
        <taxon>Bacteria</taxon>
        <taxon>Bacillati</taxon>
        <taxon>Bacillota</taxon>
        <taxon>Bacilli</taxon>
        <taxon>Bacillales</taxon>
        <taxon>Bacillaceae</taxon>
        <taxon>Virgibacillus</taxon>
    </lineage>
</organism>
<dbReference type="AlphaFoldDB" id="A0A3E0WIF7"/>
<evidence type="ECO:0000313" key="2">
    <source>
        <dbReference type="EMBL" id="RFA32229.1"/>
    </source>
</evidence>
<proteinExistence type="predicted"/>
<feature type="region of interest" description="Disordered" evidence="1">
    <location>
        <begin position="1"/>
        <end position="174"/>
    </location>
</feature>
<comment type="caution">
    <text evidence="2">The sequence shown here is derived from an EMBL/GenBank/DDBJ whole genome shotgun (WGS) entry which is preliminary data.</text>
</comment>
<sequence>MSKKLAQEKQEAQKQQQLKQQTEDANSNASLHDVNAPFDSTEVKNQSNKEQNDNKIYTQQANKRIDAETDNHIDNISPKHEIEPVHETSSKETLYKTMDTQPDVEQQTKQHPEDTNNKHVQNHENAHKTSIDGSNFNEDQVNSKSNTQTPITQGQSRHHTHDTNSNPNTDKQDLVNDAIRDVDVQKLITTMVQQSLSHLQAQQKTNNYSASAETKKQHVANSFLNHQAPAEQEDFHLQKQTEKADEVQQFEDSNYKETSTTTKQTNIETSELKNNQKPNKDKMNVFFSLFKKETKK</sequence>
<feature type="compositionally biased region" description="Polar residues" evidence="1">
    <location>
        <begin position="131"/>
        <end position="155"/>
    </location>
</feature>
<reference evidence="2 3" key="1">
    <citation type="submission" date="2017-05" db="EMBL/GenBank/DDBJ databases">
        <title>Virgibacillus sp. AK90 isolated from a saltern of Kakinada, India.</title>
        <authorList>
            <person name="Gupta V."/>
            <person name="Sidhu C."/>
            <person name="Korpole S."/>
            <person name="Pinnaka A.K."/>
        </authorList>
    </citation>
    <scope>NUCLEOTIDE SEQUENCE [LARGE SCALE GENOMIC DNA]</scope>
    <source>
        <strain evidence="2 3">AK90</strain>
    </source>
</reference>
<dbReference type="EMBL" id="NFZX01000073">
    <property type="protein sequence ID" value="RFA32229.1"/>
    <property type="molecule type" value="Genomic_DNA"/>
</dbReference>
<dbReference type="Proteomes" id="UP000256488">
    <property type="component" value="Unassembled WGS sequence"/>
</dbReference>
<name>A0A3E0WIF7_9BACI</name>
<feature type="compositionally biased region" description="Basic and acidic residues" evidence="1">
    <location>
        <begin position="106"/>
        <end position="130"/>
    </location>
</feature>
<accession>A0A3E0WIF7</accession>
<gene>
    <name evidence="2" type="ORF">CAI16_18710</name>
</gene>
<evidence type="ECO:0000313" key="3">
    <source>
        <dbReference type="Proteomes" id="UP000256488"/>
    </source>
</evidence>
<feature type="compositionally biased region" description="Polar residues" evidence="1">
    <location>
        <begin position="250"/>
        <end position="265"/>
    </location>
</feature>